<organism evidence="5 6">
    <name type="scientific">Psychroflexus lacisalsi</name>
    <dbReference type="NCBI Taxonomy" id="503928"/>
    <lineage>
        <taxon>Bacteria</taxon>
        <taxon>Pseudomonadati</taxon>
        <taxon>Bacteroidota</taxon>
        <taxon>Flavobacteriia</taxon>
        <taxon>Flavobacteriales</taxon>
        <taxon>Flavobacteriaceae</taxon>
        <taxon>Psychroflexus</taxon>
    </lineage>
</organism>
<dbReference type="RefSeq" id="WP_224454775.1">
    <property type="nucleotide sequence ID" value="NZ_BAAAGG010000022.1"/>
</dbReference>
<comment type="caution">
    <text evidence="5">The sequence shown here is derived from an EMBL/GenBank/DDBJ whole genome shotgun (WGS) entry which is preliminary data.</text>
</comment>
<evidence type="ECO:0000256" key="2">
    <source>
        <dbReference type="HAMAP-Rule" id="MF_01867"/>
    </source>
</evidence>
<dbReference type="HAMAP" id="MF_01867">
    <property type="entry name" value="BshC"/>
    <property type="match status" value="1"/>
</dbReference>
<protein>
    <recommendedName>
        <fullName evidence="2">Putative cysteine ligase BshC</fullName>
        <ecNumber evidence="2">6.-.-.-</ecNumber>
    </recommendedName>
</protein>
<feature type="coiled-coil region" evidence="2">
    <location>
        <begin position="421"/>
        <end position="485"/>
    </location>
</feature>
<evidence type="ECO:0000259" key="4">
    <source>
        <dbReference type="Pfam" id="PF24850"/>
    </source>
</evidence>
<sequence length="537" mass="62802">MADCLPFRSTGFFTDLISDYIEEKKDLKPFYNRFPSIDNFEAQIEEKSKSYNQDNRKGLIEVLTNQYKLLSTSQETQQHIDLLLEHTTYTVTTGHQLNLFTGPLYFLYKIVSTINLAKQLKENYPDANFVPIYWMASEDHDFDEINFFNFKQNKLEWEKDTEGAVGHLSTSGLEKLSKTIEKEFGKSDNAEYLKGLFKVAYLEHETLASATQFLANELFGEYGLVVLDADDARLKTMFSKHIKNDLQYHTAFRQTKKQADKLSDLGYNVQVNPREINLFYMYEGIRERIVKQDDRYLVIDSEVSFSEQEILDLVDEYPERFSPNVVMRPLYQEVILPNLAYIGGGGELAYWLELKSLYEAESVTFPILMLRNSVLLYSDKTAKKLRKLDTEIKDLFLSTDALEAKQTKRNSSIDIDFESQKKVLEKQFADLYELAEKTEQSFYGAVAAQEKKQKNGLDHLEKRLLKAQKRKLKDENERVLELQRYLFPNQSLQERTFNFSEIYVDYGEKLIPKLIEELDPFQFEFLCLELTIYNTKS</sequence>
<dbReference type="InterPro" id="IPR011199">
    <property type="entry name" value="Bacillithiol_biosynth_BshC"/>
</dbReference>
<dbReference type="EMBL" id="BAAAGG010000022">
    <property type="protein sequence ID" value="GAA0763950.1"/>
    <property type="molecule type" value="Genomic_DNA"/>
</dbReference>
<dbReference type="NCBIfam" id="TIGR03998">
    <property type="entry name" value="thiol_BshC"/>
    <property type="match status" value="1"/>
</dbReference>
<accession>A0ABN1KE63</accession>
<gene>
    <name evidence="2 5" type="primary">bshC</name>
    <name evidence="5" type="ORF">GCM10009433_25830</name>
</gene>
<evidence type="ECO:0000313" key="6">
    <source>
        <dbReference type="Proteomes" id="UP001500185"/>
    </source>
</evidence>
<keyword evidence="1 2" id="KW-0436">Ligase</keyword>
<proteinExistence type="inferred from homology"/>
<dbReference type="InterPro" id="IPR055398">
    <property type="entry name" value="Rossmann-like_BshC"/>
</dbReference>
<feature type="domain" description="Bacillithiol biosynthesis BshC N-terminal Rossmann-like" evidence="3">
    <location>
        <begin position="3"/>
        <end position="372"/>
    </location>
</feature>
<dbReference type="Pfam" id="PF10079">
    <property type="entry name" value="Rossmann-like_BshC"/>
    <property type="match status" value="1"/>
</dbReference>
<keyword evidence="6" id="KW-1185">Reference proteome</keyword>
<dbReference type="Pfam" id="PF24850">
    <property type="entry name" value="CC_BshC"/>
    <property type="match status" value="1"/>
</dbReference>
<evidence type="ECO:0000313" key="5">
    <source>
        <dbReference type="EMBL" id="GAA0763950.1"/>
    </source>
</evidence>
<feature type="domain" description="Bacillithiol biosynthesis BshC C-terminal coiled-coil" evidence="4">
    <location>
        <begin position="375"/>
        <end position="529"/>
    </location>
</feature>
<name>A0ABN1KE63_9FLAO</name>
<reference evidence="5 6" key="1">
    <citation type="journal article" date="2019" name="Int. J. Syst. Evol. Microbiol.">
        <title>The Global Catalogue of Microorganisms (GCM) 10K type strain sequencing project: providing services to taxonomists for standard genome sequencing and annotation.</title>
        <authorList>
            <consortium name="The Broad Institute Genomics Platform"/>
            <consortium name="The Broad Institute Genome Sequencing Center for Infectious Disease"/>
            <person name="Wu L."/>
            <person name="Ma J."/>
        </authorList>
    </citation>
    <scope>NUCLEOTIDE SEQUENCE [LARGE SCALE GENOMIC DNA]</scope>
    <source>
        <strain evidence="5 6">JCM 16231</strain>
    </source>
</reference>
<comment type="similarity">
    <text evidence="2">Belongs to the BshC family.</text>
</comment>
<evidence type="ECO:0000256" key="1">
    <source>
        <dbReference type="ARBA" id="ARBA00022598"/>
    </source>
</evidence>
<evidence type="ECO:0000259" key="3">
    <source>
        <dbReference type="Pfam" id="PF10079"/>
    </source>
</evidence>
<dbReference type="EC" id="6.-.-.-" evidence="2"/>
<dbReference type="Proteomes" id="UP001500185">
    <property type="component" value="Unassembled WGS sequence"/>
</dbReference>
<dbReference type="InterPro" id="IPR055399">
    <property type="entry name" value="CC_BshC"/>
</dbReference>
<dbReference type="PIRSF" id="PIRSF012535">
    <property type="entry name" value="UCP012535"/>
    <property type="match status" value="1"/>
</dbReference>
<keyword evidence="2" id="KW-0175">Coiled coil</keyword>